<gene>
    <name evidence="1" type="ORF">EJ06DRAFT_264787</name>
</gene>
<dbReference type="Proteomes" id="UP000799640">
    <property type="component" value="Unassembled WGS sequence"/>
</dbReference>
<dbReference type="AlphaFoldDB" id="A0A6G1HHZ5"/>
<evidence type="ECO:0000313" key="2">
    <source>
        <dbReference type="Proteomes" id="UP000799640"/>
    </source>
</evidence>
<protein>
    <recommendedName>
        <fullName evidence="3">GAG-pre-integrase domain-containing protein</fullName>
    </recommendedName>
</protein>
<proteinExistence type="predicted"/>
<reference evidence="1" key="1">
    <citation type="journal article" date="2020" name="Stud. Mycol.">
        <title>101 Dothideomycetes genomes: a test case for predicting lifestyles and emergence of pathogens.</title>
        <authorList>
            <person name="Haridas S."/>
            <person name="Albert R."/>
            <person name="Binder M."/>
            <person name="Bloem J."/>
            <person name="Labutti K."/>
            <person name="Salamov A."/>
            <person name="Andreopoulos B."/>
            <person name="Baker S."/>
            <person name="Barry K."/>
            <person name="Bills G."/>
            <person name="Bluhm B."/>
            <person name="Cannon C."/>
            <person name="Castanera R."/>
            <person name="Culley D."/>
            <person name="Daum C."/>
            <person name="Ezra D."/>
            <person name="Gonzalez J."/>
            <person name="Henrissat B."/>
            <person name="Kuo A."/>
            <person name="Liang C."/>
            <person name="Lipzen A."/>
            <person name="Lutzoni F."/>
            <person name="Magnuson J."/>
            <person name="Mondo S."/>
            <person name="Nolan M."/>
            <person name="Ohm R."/>
            <person name="Pangilinan J."/>
            <person name="Park H.-J."/>
            <person name="Ramirez L."/>
            <person name="Alfaro M."/>
            <person name="Sun H."/>
            <person name="Tritt A."/>
            <person name="Yoshinaga Y."/>
            <person name="Zwiers L.-H."/>
            <person name="Turgeon B."/>
            <person name="Goodwin S."/>
            <person name="Spatafora J."/>
            <person name="Crous P."/>
            <person name="Grigoriev I."/>
        </authorList>
    </citation>
    <scope>NUCLEOTIDE SEQUENCE</scope>
    <source>
        <strain evidence="1">CBS 262.69</strain>
    </source>
</reference>
<accession>A0A6G1HHZ5</accession>
<dbReference type="EMBL" id="ML996712">
    <property type="protein sequence ID" value="KAF2395612.1"/>
    <property type="molecule type" value="Genomic_DNA"/>
</dbReference>
<keyword evidence="2" id="KW-1185">Reference proteome</keyword>
<name>A0A6G1HHZ5_9PEZI</name>
<organism evidence="1 2">
    <name type="scientific">Trichodelitschia bisporula</name>
    <dbReference type="NCBI Taxonomy" id="703511"/>
    <lineage>
        <taxon>Eukaryota</taxon>
        <taxon>Fungi</taxon>
        <taxon>Dikarya</taxon>
        <taxon>Ascomycota</taxon>
        <taxon>Pezizomycotina</taxon>
        <taxon>Dothideomycetes</taxon>
        <taxon>Dothideomycetes incertae sedis</taxon>
        <taxon>Phaeotrichales</taxon>
        <taxon>Phaeotrichaceae</taxon>
        <taxon>Trichodelitschia</taxon>
    </lineage>
</organism>
<sequence>MMRLNCNTHGRKVQLFLEDALFCPDMGANLISASQILRGGSKPTMTWTKVEFLGPPPLTVSQECGLFLLDLWEEPVKQALLSRKDGFRAPRNTPIPAQPSAVSRPRASPTYRLSDPNMLLWHDRMGHLCEQNFASSRKCPTACFQSRKVASTSHVCLAG</sequence>
<evidence type="ECO:0008006" key="3">
    <source>
        <dbReference type="Google" id="ProtNLM"/>
    </source>
</evidence>
<evidence type="ECO:0000313" key="1">
    <source>
        <dbReference type="EMBL" id="KAF2395612.1"/>
    </source>
</evidence>